<protein>
    <submittedName>
        <fullName evidence="2">Uncharacterized protein</fullName>
    </submittedName>
</protein>
<evidence type="ECO:0000313" key="2">
    <source>
        <dbReference type="EMBL" id="RLM64710.1"/>
    </source>
</evidence>
<reference evidence="3" key="1">
    <citation type="journal article" date="2019" name="Nat. Commun.">
        <title>The genome of broomcorn millet.</title>
        <authorList>
            <person name="Zou C."/>
            <person name="Miki D."/>
            <person name="Li D."/>
            <person name="Tang Q."/>
            <person name="Xiao L."/>
            <person name="Rajput S."/>
            <person name="Deng P."/>
            <person name="Jia W."/>
            <person name="Huang R."/>
            <person name="Zhang M."/>
            <person name="Sun Y."/>
            <person name="Hu J."/>
            <person name="Fu X."/>
            <person name="Schnable P.S."/>
            <person name="Li F."/>
            <person name="Zhang H."/>
            <person name="Feng B."/>
            <person name="Zhu X."/>
            <person name="Liu R."/>
            <person name="Schnable J.C."/>
            <person name="Zhu J.-K."/>
            <person name="Zhang H."/>
        </authorList>
    </citation>
    <scope>NUCLEOTIDE SEQUENCE [LARGE SCALE GENOMIC DNA]</scope>
</reference>
<accession>A0A3L6PX17</accession>
<comment type="caution">
    <text evidence="2">The sequence shown here is derived from an EMBL/GenBank/DDBJ whole genome shotgun (WGS) entry which is preliminary data.</text>
</comment>
<feature type="region of interest" description="Disordered" evidence="1">
    <location>
        <begin position="206"/>
        <end position="241"/>
    </location>
</feature>
<evidence type="ECO:0000256" key="1">
    <source>
        <dbReference type="SAM" id="MobiDB-lite"/>
    </source>
</evidence>
<evidence type="ECO:0000313" key="3">
    <source>
        <dbReference type="Proteomes" id="UP000275267"/>
    </source>
</evidence>
<dbReference type="AlphaFoldDB" id="A0A3L6PX17"/>
<proteinExistence type="predicted"/>
<feature type="region of interest" description="Disordered" evidence="1">
    <location>
        <begin position="33"/>
        <end position="88"/>
    </location>
</feature>
<dbReference type="EMBL" id="PQIB02000015">
    <property type="protein sequence ID" value="RLM64710.1"/>
    <property type="molecule type" value="Genomic_DNA"/>
</dbReference>
<feature type="compositionally biased region" description="Basic and acidic residues" evidence="1">
    <location>
        <begin position="68"/>
        <end position="81"/>
    </location>
</feature>
<organism evidence="2 3">
    <name type="scientific">Panicum miliaceum</name>
    <name type="common">Proso millet</name>
    <name type="synonym">Broomcorn millet</name>
    <dbReference type="NCBI Taxonomy" id="4540"/>
    <lineage>
        <taxon>Eukaryota</taxon>
        <taxon>Viridiplantae</taxon>
        <taxon>Streptophyta</taxon>
        <taxon>Embryophyta</taxon>
        <taxon>Tracheophyta</taxon>
        <taxon>Spermatophyta</taxon>
        <taxon>Magnoliopsida</taxon>
        <taxon>Liliopsida</taxon>
        <taxon>Poales</taxon>
        <taxon>Poaceae</taxon>
        <taxon>PACMAD clade</taxon>
        <taxon>Panicoideae</taxon>
        <taxon>Panicodae</taxon>
        <taxon>Paniceae</taxon>
        <taxon>Panicinae</taxon>
        <taxon>Panicum</taxon>
        <taxon>Panicum sect. Panicum</taxon>
    </lineage>
</organism>
<name>A0A3L6PX17_PANMI</name>
<sequence>MRPAGRFHGPCRCYIPASKIHRWHSKYDVFPSQERSKKCGGTSPNGIGLLGKDERRSVVRGRGSKGGNRHEEVHRPQREEQPPQFPGSINYQIKQCRECKRRPVDRTNPKMRSKFSCERRCKDPKEPAPGPWRQRARGANEIQVRKGLVRAWQRGAAPAGVEQEPRPAAWHERMTERAVSTRPQRHIRVGAVTPGRVLTLFCHRARAPAPPDRQPPSIHPARTRARRSLPPSHDPGRASLVHGRRERREHLGVLWPLICWRLAVVCRGGARTGRFIAGRWARSRTRPGAPGVAWQAGRSSS</sequence>
<feature type="compositionally biased region" description="Pro residues" evidence="1">
    <location>
        <begin position="208"/>
        <end position="218"/>
    </location>
</feature>
<gene>
    <name evidence="2" type="ORF">C2845_PM16G11710</name>
</gene>
<keyword evidence="3" id="KW-1185">Reference proteome</keyword>
<dbReference type="Proteomes" id="UP000275267">
    <property type="component" value="Unassembled WGS sequence"/>
</dbReference>